<organism evidence="1">
    <name type="scientific">Tanacetum cinerariifolium</name>
    <name type="common">Dalmatian daisy</name>
    <name type="synonym">Chrysanthemum cinerariifolium</name>
    <dbReference type="NCBI Taxonomy" id="118510"/>
    <lineage>
        <taxon>Eukaryota</taxon>
        <taxon>Viridiplantae</taxon>
        <taxon>Streptophyta</taxon>
        <taxon>Embryophyta</taxon>
        <taxon>Tracheophyta</taxon>
        <taxon>Spermatophyta</taxon>
        <taxon>Magnoliopsida</taxon>
        <taxon>eudicotyledons</taxon>
        <taxon>Gunneridae</taxon>
        <taxon>Pentapetalae</taxon>
        <taxon>asterids</taxon>
        <taxon>campanulids</taxon>
        <taxon>Asterales</taxon>
        <taxon>Asteraceae</taxon>
        <taxon>Asteroideae</taxon>
        <taxon>Anthemideae</taxon>
        <taxon>Anthemidinae</taxon>
        <taxon>Tanacetum</taxon>
    </lineage>
</organism>
<accession>A0A6L2LV45</accession>
<proteinExistence type="predicted"/>
<gene>
    <name evidence="1" type="ORF">Tci_036290</name>
</gene>
<name>A0A6L2LV45_TANCI</name>
<feature type="non-terminal residue" evidence="1">
    <location>
        <position position="601"/>
    </location>
</feature>
<dbReference type="AlphaFoldDB" id="A0A6L2LV45"/>
<reference evidence="1" key="1">
    <citation type="journal article" date="2019" name="Sci. Rep.">
        <title>Draft genome of Tanacetum cinerariifolium, the natural source of mosquito coil.</title>
        <authorList>
            <person name="Yamashiro T."/>
            <person name="Shiraishi A."/>
            <person name="Satake H."/>
            <person name="Nakayama K."/>
        </authorList>
    </citation>
    <scope>NUCLEOTIDE SEQUENCE</scope>
</reference>
<sequence>MSRDPIKTGFDRELLCHPQQYVHLQAEEIKLEYSSRSSSKNIIEDGPFVPTVAGNKKLKGQWTGDEIKAANLDHRLKSLIKPESPSDVKESRVMDLKLCYNTFKFKEDFQDSLDDEEDKRSNQEYLNDLEEEYQARALLAKSKRFFKKGSQRFIEDVSSDDNEMTEVKVLMALDDDENVDVGKESDRNGKLVKITMKKIHTLLDMEDNDERKSFIDCLCIDLNYVKEQRNNLVLKHRDLVQELDTCKEQLLVLKQAKLDFLTMQHVNVEILNENQNLRKELKDLTIIIETCLNSSNKVNQCISEQIPTQKKRILGPDQFAEDPSSSGQKDLSFVYFFKGFTSSFTNHVYRRRGIERPWLSKVKGFTLSNHNTCRILPAKSQVKITDPLVAITDSSATEYDPAKESSVCRNPLPLLEKLAENIMAKAEINNVTMEQYLTLTRGNQVPSVVKPKIRGNVNFKINSQFMRELREDTFFENKNDNSHEHVERVLDIVSLFNIPGVTYNAVMLRVFPITLTGSAKRWVDRVSPGTVDSKDLLNKAFIRRMPIILRRPFLATAYAKVLSTRKKSSMTLQLVVMCDFMGYKIAQDTRFKSLSLAIITR</sequence>
<evidence type="ECO:0008006" key="2">
    <source>
        <dbReference type="Google" id="ProtNLM"/>
    </source>
</evidence>
<protein>
    <recommendedName>
        <fullName evidence="2">Retrovirus-related Pol polyprotein from transposon TNT 1-94</fullName>
    </recommendedName>
</protein>
<dbReference type="EMBL" id="BKCJ010004998">
    <property type="protein sequence ID" value="GEU64312.1"/>
    <property type="molecule type" value="Genomic_DNA"/>
</dbReference>
<comment type="caution">
    <text evidence="1">The sequence shown here is derived from an EMBL/GenBank/DDBJ whole genome shotgun (WGS) entry which is preliminary data.</text>
</comment>
<evidence type="ECO:0000313" key="1">
    <source>
        <dbReference type="EMBL" id="GEU64312.1"/>
    </source>
</evidence>